<comment type="caution">
    <text evidence="1">The sequence shown here is derived from an EMBL/GenBank/DDBJ whole genome shotgun (WGS) entry which is preliminary data.</text>
</comment>
<accession>L8JPD6</accession>
<sequence length="49" mass="5662">MAGHWKFHTVYVATNNFSFSTFADPRHRTLRQTPHQFKVKHTGSCVIAC</sequence>
<keyword evidence="2" id="KW-1185">Reference proteome</keyword>
<protein>
    <submittedName>
        <fullName evidence="1">Uncharacterized protein</fullName>
    </submittedName>
</protein>
<reference evidence="1 2" key="1">
    <citation type="submission" date="2012-12" db="EMBL/GenBank/DDBJ databases">
        <title>Genome assembly of Fulvivirga imtechensis AK7.</title>
        <authorList>
            <person name="Nupur N."/>
            <person name="Khatri I."/>
            <person name="Kumar R."/>
            <person name="Subramanian S."/>
            <person name="Pinnaka A."/>
        </authorList>
    </citation>
    <scope>NUCLEOTIDE SEQUENCE [LARGE SCALE GENOMIC DNA]</scope>
    <source>
        <strain evidence="1 2">AK7</strain>
    </source>
</reference>
<dbReference type="EMBL" id="AMZN01000049">
    <property type="protein sequence ID" value="ELR70801.1"/>
    <property type="molecule type" value="Genomic_DNA"/>
</dbReference>
<dbReference type="Proteomes" id="UP000011135">
    <property type="component" value="Unassembled WGS sequence"/>
</dbReference>
<organism evidence="1 2">
    <name type="scientific">Fulvivirga imtechensis AK7</name>
    <dbReference type="NCBI Taxonomy" id="1237149"/>
    <lineage>
        <taxon>Bacteria</taxon>
        <taxon>Pseudomonadati</taxon>
        <taxon>Bacteroidota</taxon>
        <taxon>Cytophagia</taxon>
        <taxon>Cytophagales</taxon>
        <taxon>Fulvivirgaceae</taxon>
        <taxon>Fulvivirga</taxon>
    </lineage>
</organism>
<evidence type="ECO:0000313" key="2">
    <source>
        <dbReference type="Proteomes" id="UP000011135"/>
    </source>
</evidence>
<proteinExistence type="predicted"/>
<gene>
    <name evidence="1" type="ORF">C900_03409</name>
</gene>
<evidence type="ECO:0000313" key="1">
    <source>
        <dbReference type="EMBL" id="ELR70801.1"/>
    </source>
</evidence>
<dbReference type="AlphaFoldDB" id="L8JPD6"/>
<name>L8JPD6_9BACT</name>